<proteinExistence type="predicted"/>
<dbReference type="RefSeq" id="WP_090377304.1">
    <property type="nucleotide sequence ID" value="NZ_FNLC01000001.1"/>
</dbReference>
<protein>
    <submittedName>
        <fullName evidence="2">Uncharacterized protein</fullName>
    </submittedName>
</protein>
<gene>
    <name evidence="2" type="ORF">SAMN04489842_0661</name>
</gene>
<feature type="compositionally biased region" description="Acidic residues" evidence="1">
    <location>
        <begin position="239"/>
        <end position="258"/>
    </location>
</feature>
<name>A0A1H1AE96_NATTX</name>
<dbReference type="OrthoDB" id="177940at2157"/>
<dbReference type="AlphaFoldDB" id="A0A1H1AE96"/>
<feature type="compositionally biased region" description="Acidic residues" evidence="1">
    <location>
        <begin position="150"/>
        <end position="167"/>
    </location>
</feature>
<evidence type="ECO:0000313" key="2">
    <source>
        <dbReference type="EMBL" id="SDQ37901.1"/>
    </source>
</evidence>
<feature type="compositionally biased region" description="Basic and acidic residues" evidence="1">
    <location>
        <begin position="168"/>
        <end position="185"/>
    </location>
</feature>
<feature type="region of interest" description="Disordered" evidence="1">
    <location>
        <begin position="86"/>
        <end position="258"/>
    </location>
</feature>
<feature type="compositionally biased region" description="Basic and acidic residues" evidence="1">
    <location>
        <begin position="1"/>
        <end position="22"/>
    </location>
</feature>
<evidence type="ECO:0000313" key="3">
    <source>
        <dbReference type="Proteomes" id="UP000198848"/>
    </source>
</evidence>
<reference evidence="3" key="1">
    <citation type="submission" date="2016-10" db="EMBL/GenBank/DDBJ databases">
        <authorList>
            <person name="Varghese N."/>
            <person name="Submissions S."/>
        </authorList>
    </citation>
    <scope>NUCLEOTIDE SEQUENCE [LARGE SCALE GENOMIC DNA]</scope>
    <source>
        <strain evidence="3">DSM 24767</strain>
    </source>
</reference>
<feature type="compositionally biased region" description="Basic and acidic residues" evidence="1">
    <location>
        <begin position="86"/>
        <end position="95"/>
    </location>
</feature>
<dbReference type="STRING" id="1095778.SAMN04489842_0661"/>
<dbReference type="Proteomes" id="UP000198848">
    <property type="component" value="Unassembled WGS sequence"/>
</dbReference>
<accession>A0A1H1AE96</accession>
<dbReference type="EMBL" id="FNLC01000001">
    <property type="protein sequence ID" value="SDQ37901.1"/>
    <property type="molecule type" value="Genomic_DNA"/>
</dbReference>
<sequence length="258" mass="27330">MTDNQDHDHDLSADDTIDRLTPDEDLETRDPISSVVSLSNALPRGTISVAGGGLLLVSALRSLAKGQLRAIPKAIAGGGLVRYGLERRSRERDEGPSTFEPDTGDVAGGTDGKDVSDQAHAAGSRHDLGRTSETGPEGDVSSSAQLGDERDAESEGEIEFTDGEDEGETRSKPDATDTDDPRRNTDDDDVEIDVSDTAMADEPAEATGPDPEQAQPSQTDATEPEETPEEDASHMKVDPDEDADNEDEIAGADEDEDT</sequence>
<feature type="region of interest" description="Disordered" evidence="1">
    <location>
        <begin position="1"/>
        <end position="28"/>
    </location>
</feature>
<keyword evidence="3" id="KW-1185">Reference proteome</keyword>
<evidence type="ECO:0000256" key="1">
    <source>
        <dbReference type="SAM" id="MobiDB-lite"/>
    </source>
</evidence>
<organism evidence="2 3">
    <name type="scientific">Natronobacterium texcoconense</name>
    <dbReference type="NCBI Taxonomy" id="1095778"/>
    <lineage>
        <taxon>Archaea</taxon>
        <taxon>Methanobacteriati</taxon>
        <taxon>Methanobacteriota</taxon>
        <taxon>Stenosarchaea group</taxon>
        <taxon>Halobacteria</taxon>
        <taxon>Halobacteriales</taxon>
        <taxon>Natrialbaceae</taxon>
        <taxon>Natronobacterium</taxon>
    </lineage>
</organism>